<dbReference type="InterPro" id="IPR000965">
    <property type="entry name" value="GPR_dom"/>
</dbReference>
<comment type="subcellular location">
    <subcellularLocation>
        <location evidence="7">Cytoplasm</location>
    </subcellularLocation>
</comment>
<dbReference type="FunFam" id="3.40.309.10:FF:000006">
    <property type="entry name" value="Gamma-glutamyl phosphate reductase"/>
    <property type="match status" value="1"/>
</dbReference>
<dbReference type="NCBIfam" id="NF001221">
    <property type="entry name" value="PRK00197.1"/>
    <property type="match status" value="1"/>
</dbReference>
<dbReference type="InterPro" id="IPR012134">
    <property type="entry name" value="Glu-5-SA_DH"/>
</dbReference>
<dbReference type="SUPFAM" id="SSF53720">
    <property type="entry name" value="ALDH-like"/>
    <property type="match status" value="1"/>
</dbReference>
<evidence type="ECO:0000256" key="6">
    <source>
        <dbReference type="ARBA" id="ARBA00049024"/>
    </source>
</evidence>
<dbReference type="InterPro" id="IPR016163">
    <property type="entry name" value="Ald_DH_C"/>
</dbReference>
<dbReference type="CDD" id="cd07079">
    <property type="entry name" value="ALDH_F18-19_ProA-GPR"/>
    <property type="match status" value="1"/>
</dbReference>
<keyword evidence="11" id="KW-1185">Reference proteome</keyword>
<comment type="function">
    <text evidence="7">Catalyzes the NADPH-dependent reduction of L-glutamate 5-phosphate into L-glutamate 5-semialdehyde and phosphate. The product spontaneously undergoes cyclization to form 1-pyrroline-5-carboxylate.</text>
</comment>
<evidence type="ECO:0000256" key="8">
    <source>
        <dbReference type="SAM" id="Coils"/>
    </source>
</evidence>
<dbReference type="GO" id="GO:0004350">
    <property type="term" value="F:glutamate-5-semialdehyde dehydrogenase activity"/>
    <property type="evidence" value="ECO:0007669"/>
    <property type="project" value="UniProtKB-UniRule"/>
</dbReference>
<dbReference type="InterPro" id="IPR016162">
    <property type="entry name" value="Ald_DH_N"/>
</dbReference>
<protein>
    <recommendedName>
        <fullName evidence="7">Gamma-glutamyl phosphate reductase</fullName>
        <shortName evidence="7">GPR</shortName>
        <ecNumber evidence="7">1.2.1.41</ecNumber>
    </recommendedName>
    <alternativeName>
        <fullName evidence="7">Glutamate-5-semialdehyde dehydrogenase</fullName>
    </alternativeName>
    <alternativeName>
        <fullName evidence="7">Glutamyl-gamma-semialdehyde dehydrogenase</fullName>
        <shortName evidence="7">GSA dehydrogenase</shortName>
    </alternativeName>
</protein>
<organism evidence="10 11">
    <name type="scientific">Collibacillus ludicampi</name>
    <dbReference type="NCBI Taxonomy" id="2771369"/>
    <lineage>
        <taxon>Bacteria</taxon>
        <taxon>Bacillati</taxon>
        <taxon>Bacillota</taxon>
        <taxon>Bacilli</taxon>
        <taxon>Bacillales</taxon>
        <taxon>Alicyclobacillaceae</taxon>
        <taxon>Collibacillus</taxon>
    </lineage>
</organism>
<dbReference type="HAMAP" id="MF_00412">
    <property type="entry name" value="ProA"/>
    <property type="match status" value="1"/>
</dbReference>
<dbReference type="InterPro" id="IPR015590">
    <property type="entry name" value="Aldehyde_DH_dom"/>
</dbReference>
<keyword evidence="3 7" id="KW-0641">Proline biosynthesis</keyword>
<proteinExistence type="inferred from homology"/>
<evidence type="ECO:0000313" key="11">
    <source>
        <dbReference type="Proteomes" id="UP001057291"/>
    </source>
</evidence>
<keyword evidence="4 7" id="KW-0521">NADP</keyword>
<evidence type="ECO:0000256" key="3">
    <source>
        <dbReference type="ARBA" id="ARBA00022650"/>
    </source>
</evidence>
<dbReference type="EMBL" id="BOQE01000001">
    <property type="protein sequence ID" value="GIM45064.1"/>
    <property type="molecule type" value="Genomic_DNA"/>
</dbReference>
<evidence type="ECO:0000256" key="1">
    <source>
        <dbReference type="ARBA" id="ARBA00004985"/>
    </source>
</evidence>
<dbReference type="Pfam" id="PF00171">
    <property type="entry name" value="Aldedh"/>
    <property type="match status" value="1"/>
</dbReference>
<dbReference type="GO" id="GO:0005737">
    <property type="term" value="C:cytoplasm"/>
    <property type="evidence" value="ECO:0007669"/>
    <property type="project" value="UniProtKB-SubCell"/>
</dbReference>
<dbReference type="RefSeq" id="WP_282198298.1">
    <property type="nucleotide sequence ID" value="NZ_BOQE01000001.1"/>
</dbReference>
<dbReference type="Proteomes" id="UP001057291">
    <property type="component" value="Unassembled WGS sequence"/>
</dbReference>
<dbReference type="PANTHER" id="PTHR11063">
    <property type="entry name" value="GLUTAMATE SEMIALDEHYDE DEHYDROGENASE"/>
    <property type="match status" value="1"/>
</dbReference>
<comment type="caution">
    <text evidence="10">The sequence shown here is derived from an EMBL/GenBank/DDBJ whole genome shotgun (WGS) entry which is preliminary data.</text>
</comment>
<keyword evidence="2 7" id="KW-0028">Amino-acid biosynthesis</keyword>
<evidence type="ECO:0000313" key="10">
    <source>
        <dbReference type="EMBL" id="GIM45064.1"/>
    </source>
</evidence>
<dbReference type="PROSITE" id="PS01223">
    <property type="entry name" value="PROA"/>
    <property type="match status" value="1"/>
</dbReference>
<name>A0AAV4LBM9_9BACL</name>
<dbReference type="InterPro" id="IPR016161">
    <property type="entry name" value="Ald_DH/histidinol_DH"/>
</dbReference>
<reference evidence="10" key="1">
    <citation type="journal article" date="2023" name="Int. J. Syst. Evol. Microbiol.">
        <title>Collibacillus ludicampi gen. nov., sp. nov., a new soil bacterium of the family Alicyclobacillaceae.</title>
        <authorList>
            <person name="Jojima T."/>
            <person name="Ioku Y."/>
            <person name="Fukuta Y."/>
            <person name="Shirasaka N."/>
            <person name="Matsumura Y."/>
            <person name="Mori M."/>
        </authorList>
    </citation>
    <scope>NUCLEOTIDE SEQUENCE</scope>
    <source>
        <strain evidence="10">TP075</strain>
    </source>
</reference>
<keyword evidence="8" id="KW-0175">Coiled coil</keyword>
<dbReference type="GO" id="GO:0050661">
    <property type="term" value="F:NADP binding"/>
    <property type="evidence" value="ECO:0007669"/>
    <property type="project" value="InterPro"/>
</dbReference>
<evidence type="ECO:0000259" key="9">
    <source>
        <dbReference type="Pfam" id="PF00171"/>
    </source>
</evidence>
<dbReference type="NCBIfam" id="TIGR00407">
    <property type="entry name" value="proA"/>
    <property type="match status" value="1"/>
</dbReference>
<dbReference type="PIRSF" id="PIRSF000151">
    <property type="entry name" value="GPR"/>
    <property type="match status" value="1"/>
</dbReference>
<evidence type="ECO:0000256" key="5">
    <source>
        <dbReference type="ARBA" id="ARBA00023002"/>
    </source>
</evidence>
<dbReference type="InterPro" id="IPR020593">
    <property type="entry name" value="G-glutamylP_reductase_CS"/>
</dbReference>
<dbReference type="EC" id="1.2.1.41" evidence="7"/>
<feature type="domain" description="Aldehyde dehydrogenase" evidence="9">
    <location>
        <begin position="5"/>
        <end position="287"/>
    </location>
</feature>
<sequence length="419" mass="46388">MTELYEAIVEQAKSAKRIEKILAMKTTEEKNRALKAMASALEEDMERILQANREDVQTAREMGIPEAKIDRLILNEKRIRDMMEGLYSVAELADPVGEIDESWTRPNGLVLQKVRVPFGLIAIIYESRPNVTVDAAGLCLKTGNAVILRGGKEALQSNLALVRSLQKGLAAAGFPKEAVQLVERTEREAVDILIQLKEYVDLVIPRGGAGLIQRVVRNSVVPVIETGVGNCHVYVDQHADLQMATEIVVNAKAQRPSVCNAMETLLVHQSVAPNWLPDVVERLRQAGVEVRGCEQARRVLPDLPAALEEDWETEYLDLILAVKVVRDLNEAIEHIDKYGTKHTEAIVTQDQATAEKFLRAVDAAAVYHNASTRFTDGFEYGFGAEIGISTQKMHARGPMGLRELTSYKYIGRGSGQIRA</sequence>
<dbReference type="Gene3D" id="3.40.309.10">
    <property type="entry name" value="Aldehyde Dehydrogenase, Chain A, domain 2"/>
    <property type="match status" value="1"/>
</dbReference>
<dbReference type="AlphaFoldDB" id="A0AAV4LBM9"/>
<keyword evidence="5 7" id="KW-0560">Oxidoreductase</keyword>
<accession>A0AAV4LBM9</accession>
<evidence type="ECO:0000256" key="7">
    <source>
        <dbReference type="HAMAP-Rule" id="MF_00412"/>
    </source>
</evidence>
<feature type="coiled-coil region" evidence="8">
    <location>
        <begin position="24"/>
        <end position="51"/>
    </location>
</feature>
<keyword evidence="7" id="KW-0963">Cytoplasm</keyword>
<comment type="similarity">
    <text evidence="7">Belongs to the gamma-glutamyl phosphate reductase family.</text>
</comment>
<evidence type="ECO:0000256" key="4">
    <source>
        <dbReference type="ARBA" id="ARBA00022857"/>
    </source>
</evidence>
<evidence type="ECO:0000256" key="2">
    <source>
        <dbReference type="ARBA" id="ARBA00022605"/>
    </source>
</evidence>
<dbReference type="GO" id="GO:0055129">
    <property type="term" value="P:L-proline biosynthetic process"/>
    <property type="evidence" value="ECO:0007669"/>
    <property type="project" value="UniProtKB-UniRule"/>
</dbReference>
<comment type="pathway">
    <text evidence="1 7">Amino-acid biosynthesis; L-proline biosynthesis; L-glutamate 5-semialdehyde from L-glutamate: step 2/2.</text>
</comment>
<dbReference type="Gene3D" id="3.40.605.10">
    <property type="entry name" value="Aldehyde Dehydrogenase, Chain A, domain 1"/>
    <property type="match status" value="1"/>
</dbReference>
<comment type="catalytic activity">
    <reaction evidence="6 7">
        <text>L-glutamate 5-semialdehyde + phosphate + NADP(+) = L-glutamyl 5-phosphate + NADPH + H(+)</text>
        <dbReference type="Rhea" id="RHEA:19541"/>
        <dbReference type="ChEBI" id="CHEBI:15378"/>
        <dbReference type="ChEBI" id="CHEBI:43474"/>
        <dbReference type="ChEBI" id="CHEBI:57783"/>
        <dbReference type="ChEBI" id="CHEBI:58066"/>
        <dbReference type="ChEBI" id="CHEBI:58274"/>
        <dbReference type="ChEBI" id="CHEBI:58349"/>
        <dbReference type="EC" id="1.2.1.41"/>
    </reaction>
</comment>
<dbReference type="PANTHER" id="PTHR11063:SF8">
    <property type="entry name" value="DELTA-1-PYRROLINE-5-CARBOXYLATE SYNTHASE"/>
    <property type="match status" value="1"/>
</dbReference>
<gene>
    <name evidence="7 10" type="primary">proA</name>
    <name evidence="10" type="ORF">DNHGIG_06130</name>
</gene>